<proteinExistence type="predicted"/>
<evidence type="ECO:0000313" key="1">
    <source>
        <dbReference type="EMBL" id="CAL1270099.1"/>
    </source>
</evidence>
<dbReference type="EMBL" id="CAXIEN010000046">
    <property type="protein sequence ID" value="CAL1270099.1"/>
    <property type="molecule type" value="Genomic_DNA"/>
</dbReference>
<dbReference type="AlphaFoldDB" id="A0AAV1ZIK4"/>
<protein>
    <submittedName>
        <fullName evidence="1">Uncharacterized protein</fullName>
    </submittedName>
</protein>
<sequence>RSQLDDGKDKEIFSEEKHFLEIANTLACFAENLNKNWGETARRVYLTVLEHSKWVVYLECFIENALSLKREFLNYLAFKDE</sequence>
<gene>
    <name evidence="1" type="ORF">LARSCL_LOCUS5106</name>
</gene>
<feature type="non-terminal residue" evidence="1">
    <location>
        <position position="1"/>
    </location>
</feature>
<feature type="non-terminal residue" evidence="1">
    <location>
        <position position="81"/>
    </location>
</feature>
<name>A0AAV1ZIK4_9ARAC</name>
<comment type="caution">
    <text evidence="1">The sequence shown here is derived from an EMBL/GenBank/DDBJ whole genome shotgun (WGS) entry which is preliminary data.</text>
</comment>
<dbReference type="Proteomes" id="UP001497382">
    <property type="component" value="Unassembled WGS sequence"/>
</dbReference>
<evidence type="ECO:0000313" key="2">
    <source>
        <dbReference type="Proteomes" id="UP001497382"/>
    </source>
</evidence>
<keyword evidence="2" id="KW-1185">Reference proteome</keyword>
<accession>A0AAV1ZIK4</accession>
<reference evidence="1 2" key="1">
    <citation type="submission" date="2024-04" db="EMBL/GenBank/DDBJ databases">
        <authorList>
            <person name="Rising A."/>
            <person name="Reimegard J."/>
            <person name="Sonavane S."/>
            <person name="Akerstrom W."/>
            <person name="Nylinder S."/>
            <person name="Hedman E."/>
            <person name="Kallberg Y."/>
        </authorList>
    </citation>
    <scope>NUCLEOTIDE SEQUENCE [LARGE SCALE GENOMIC DNA]</scope>
</reference>
<organism evidence="1 2">
    <name type="scientific">Larinioides sclopetarius</name>
    <dbReference type="NCBI Taxonomy" id="280406"/>
    <lineage>
        <taxon>Eukaryota</taxon>
        <taxon>Metazoa</taxon>
        <taxon>Ecdysozoa</taxon>
        <taxon>Arthropoda</taxon>
        <taxon>Chelicerata</taxon>
        <taxon>Arachnida</taxon>
        <taxon>Araneae</taxon>
        <taxon>Araneomorphae</taxon>
        <taxon>Entelegynae</taxon>
        <taxon>Araneoidea</taxon>
        <taxon>Araneidae</taxon>
        <taxon>Larinioides</taxon>
    </lineage>
</organism>